<reference evidence="1" key="1">
    <citation type="submission" date="2021-01" db="EMBL/GenBank/DDBJ databases">
        <authorList>
            <person name="Corre E."/>
            <person name="Pelletier E."/>
            <person name="Niang G."/>
            <person name="Scheremetjew M."/>
            <person name="Finn R."/>
            <person name="Kale V."/>
            <person name="Holt S."/>
            <person name="Cochrane G."/>
            <person name="Meng A."/>
            <person name="Brown T."/>
            <person name="Cohen L."/>
        </authorList>
    </citation>
    <scope>NUCLEOTIDE SEQUENCE</scope>
    <source>
        <strain evidence="1">CCMP1594</strain>
    </source>
</reference>
<accession>A0A7S4FZ38</accession>
<dbReference type="EMBL" id="HBJA01089596">
    <property type="protein sequence ID" value="CAE0819990.1"/>
    <property type="molecule type" value="Transcribed_RNA"/>
</dbReference>
<organism evidence="1">
    <name type="scientific">Eutreptiella gymnastica</name>
    <dbReference type="NCBI Taxonomy" id="73025"/>
    <lineage>
        <taxon>Eukaryota</taxon>
        <taxon>Discoba</taxon>
        <taxon>Euglenozoa</taxon>
        <taxon>Euglenida</taxon>
        <taxon>Spirocuta</taxon>
        <taxon>Euglenophyceae</taxon>
        <taxon>Eutreptiales</taxon>
        <taxon>Eutreptiaceae</taxon>
        <taxon>Eutreptiella</taxon>
    </lineage>
</organism>
<sequence length="112" mass="12575">MPGCKMLCHLWESSFRTSCQPKPHPKFWQPFQHYLHHVKENPKMNTEGPFPSEFKNLEITPMRNWVFCLDIGCQASPNCLTEDSTSGAASPPLCNNNKVPGVPEKGGLGILH</sequence>
<dbReference type="AlphaFoldDB" id="A0A7S4FZ38"/>
<proteinExistence type="predicted"/>
<protein>
    <submittedName>
        <fullName evidence="1">Uncharacterized protein</fullName>
    </submittedName>
</protein>
<name>A0A7S4FZ38_9EUGL</name>
<gene>
    <name evidence="1" type="ORF">EGYM00163_LOCUS31160</name>
</gene>
<evidence type="ECO:0000313" key="1">
    <source>
        <dbReference type="EMBL" id="CAE0819990.1"/>
    </source>
</evidence>